<evidence type="ECO:0000313" key="2">
    <source>
        <dbReference type="EMBL" id="CAG6450747.1"/>
    </source>
</evidence>
<proteinExistence type="predicted"/>
<dbReference type="AlphaFoldDB" id="A0A8D8EWQ3"/>
<dbReference type="EMBL" id="HBUE01016899">
    <property type="protein sequence ID" value="CAG6450746.1"/>
    <property type="molecule type" value="Transcribed_RNA"/>
</dbReference>
<feature type="chain" id="PRO_5036260652" evidence="1">
    <location>
        <begin position="25"/>
        <end position="100"/>
    </location>
</feature>
<protein>
    <submittedName>
        <fullName evidence="2">(northern house mosquito) hypothetical protein</fullName>
    </submittedName>
</protein>
<reference evidence="2" key="1">
    <citation type="submission" date="2021-05" db="EMBL/GenBank/DDBJ databases">
        <authorList>
            <person name="Alioto T."/>
            <person name="Alioto T."/>
            <person name="Gomez Garrido J."/>
        </authorList>
    </citation>
    <scope>NUCLEOTIDE SEQUENCE</scope>
</reference>
<dbReference type="EMBL" id="HBUE01016900">
    <property type="protein sequence ID" value="CAG6450747.1"/>
    <property type="molecule type" value="Transcribed_RNA"/>
</dbReference>
<sequence length="100" mass="11322">MRQFSVHFPLLFSLHLLLKPQVTTNTHTNDDTILFHHQDPFYHPTDSTHNNRLIYWVIPSERAQLSRPGITFRKVYGGGGGRWPCLIPNPISGDGDVGGD</sequence>
<evidence type="ECO:0000256" key="1">
    <source>
        <dbReference type="SAM" id="SignalP"/>
    </source>
</evidence>
<organism evidence="2">
    <name type="scientific">Culex pipiens</name>
    <name type="common">House mosquito</name>
    <dbReference type="NCBI Taxonomy" id="7175"/>
    <lineage>
        <taxon>Eukaryota</taxon>
        <taxon>Metazoa</taxon>
        <taxon>Ecdysozoa</taxon>
        <taxon>Arthropoda</taxon>
        <taxon>Hexapoda</taxon>
        <taxon>Insecta</taxon>
        <taxon>Pterygota</taxon>
        <taxon>Neoptera</taxon>
        <taxon>Endopterygota</taxon>
        <taxon>Diptera</taxon>
        <taxon>Nematocera</taxon>
        <taxon>Culicoidea</taxon>
        <taxon>Culicidae</taxon>
        <taxon>Culicinae</taxon>
        <taxon>Culicini</taxon>
        <taxon>Culex</taxon>
        <taxon>Culex</taxon>
    </lineage>
</organism>
<accession>A0A8D8EWQ3</accession>
<feature type="signal peptide" evidence="1">
    <location>
        <begin position="1"/>
        <end position="24"/>
    </location>
</feature>
<name>A0A8D8EWQ3_CULPI</name>
<keyword evidence="1" id="KW-0732">Signal</keyword>